<reference evidence="1 2" key="1">
    <citation type="journal article" date="2018" name="J. Allergy Clin. Immunol.">
        <title>High-quality assembly of Dermatophagoides pteronyssinus genome and transcriptome reveals a wide range of novel allergens.</title>
        <authorList>
            <person name="Liu X.Y."/>
            <person name="Yang K.Y."/>
            <person name="Wang M.Q."/>
            <person name="Kwok J.S."/>
            <person name="Zeng X."/>
            <person name="Yang Z."/>
            <person name="Xiao X.J."/>
            <person name="Lau C.P."/>
            <person name="Li Y."/>
            <person name="Huang Z.M."/>
            <person name="Ba J.G."/>
            <person name="Yim A.K."/>
            <person name="Ouyang C.Y."/>
            <person name="Ngai S.M."/>
            <person name="Chan T.F."/>
            <person name="Leung E.L."/>
            <person name="Liu L."/>
            <person name="Liu Z.G."/>
            <person name="Tsui S.K."/>
        </authorList>
    </citation>
    <scope>NUCLEOTIDE SEQUENCE [LARGE SCALE GENOMIC DNA]</scope>
    <source>
        <strain evidence="1">Derp</strain>
    </source>
</reference>
<proteinExistence type="predicted"/>
<reference evidence="1 2" key="2">
    <citation type="journal article" date="2022" name="Mol. Biol. Evol.">
        <title>Comparative Genomics Reveals Insights into the Divergent Evolution of Astigmatic Mites and Household Pest Adaptations.</title>
        <authorList>
            <person name="Xiong Q."/>
            <person name="Wan A.T."/>
            <person name="Liu X."/>
            <person name="Fung C.S."/>
            <person name="Xiao X."/>
            <person name="Malainual N."/>
            <person name="Hou J."/>
            <person name="Wang L."/>
            <person name="Wang M."/>
            <person name="Yang K.Y."/>
            <person name="Cui Y."/>
            <person name="Leung E.L."/>
            <person name="Nong W."/>
            <person name="Shin S.K."/>
            <person name="Au S.W."/>
            <person name="Jeong K.Y."/>
            <person name="Chew F.T."/>
            <person name="Hui J.H."/>
            <person name="Leung T.F."/>
            <person name="Tungtrongchitr A."/>
            <person name="Zhong N."/>
            <person name="Liu Z."/>
            <person name="Tsui S.K."/>
        </authorList>
    </citation>
    <scope>NUCLEOTIDE SEQUENCE [LARGE SCALE GENOMIC DNA]</scope>
    <source>
        <strain evidence="1">Derp</strain>
    </source>
</reference>
<comment type="caution">
    <text evidence="1">The sequence shown here is derived from an EMBL/GenBank/DDBJ whole genome shotgun (WGS) entry which is preliminary data.</text>
</comment>
<dbReference type="Proteomes" id="UP000887458">
    <property type="component" value="Unassembled WGS sequence"/>
</dbReference>
<keyword evidence="2" id="KW-1185">Reference proteome</keyword>
<evidence type="ECO:0000313" key="1">
    <source>
        <dbReference type="EMBL" id="KAH9414325.1"/>
    </source>
</evidence>
<accession>A0ABQ8IVJ0</accession>
<evidence type="ECO:0000313" key="2">
    <source>
        <dbReference type="Proteomes" id="UP000887458"/>
    </source>
</evidence>
<name>A0ABQ8IVJ0_DERPT</name>
<sequence>MNFGLLNNDFFFGIFGFVTRTACTVRPGANSFKSFCIAVPDGCNILTTSIRSKYIITPPDVPHGTFFTSSVCNVTCIERYVVINGIIK</sequence>
<organism evidence="1 2">
    <name type="scientific">Dermatophagoides pteronyssinus</name>
    <name type="common">European house dust mite</name>
    <dbReference type="NCBI Taxonomy" id="6956"/>
    <lineage>
        <taxon>Eukaryota</taxon>
        <taxon>Metazoa</taxon>
        <taxon>Ecdysozoa</taxon>
        <taxon>Arthropoda</taxon>
        <taxon>Chelicerata</taxon>
        <taxon>Arachnida</taxon>
        <taxon>Acari</taxon>
        <taxon>Acariformes</taxon>
        <taxon>Sarcoptiformes</taxon>
        <taxon>Astigmata</taxon>
        <taxon>Psoroptidia</taxon>
        <taxon>Analgoidea</taxon>
        <taxon>Pyroglyphidae</taxon>
        <taxon>Dermatophagoidinae</taxon>
        <taxon>Dermatophagoides</taxon>
    </lineage>
</organism>
<gene>
    <name evidence="1" type="ORF">DERP_008524</name>
</gene>
<dbReference type="EMBL" id="NJHN03000112">
    <property type="protein sequence ID" value="KAH9414325.1"/>
    <property type="molecule type" value="Genomic_DNA"/>
</dbReference>
<protein>
    <submittedName>
        <fullName evidence="1">Uncharacterized protein</fullName>
    </submittedName>
</protein>